<evidence type="ECO:0000313" key="1">
    <source>
        <dbReference type="EMBL" id="VDP11090.1"/>
    </source>
</evidence>
<gene>
    <name evidence="1" type="ORF">SBAD_LOCUS6900</name>
</gene>
<evidence type="ECO:0000313" key="2">
    <source>
        <dbReference type="Proteomes" id="UP000270296"/>
    </source>
</evidence>
<sequence length="115" mass="13035">MINEVKRRCALASSAISKLCKFWDTKDVDSGTKLRINRACTLNNLPYDLQRAALNKVRSNDNECFNINNENGGAIPCYLCGLEEVFVSLDFVNCRKLTNRMGFLIILLGASRRRM</sequence>
<reference evidence="1 2" key="2">
    <citation type="submission" date="2018-11" db="EMBL/GenBank/DDBJ databases">
        <authorList>
            <consortium name="Pathogen Informatics"/>
        </authorList>
    </citation>
    <scope>NUCLEOTIDE SEQUENCE [LARGE SCALE GENOMIC DNA]</scope>
</reference>
<dbReference type="EMBL" id="UZAM01010137">
    <property type="protein sequence ID" value="VDP11090.1"/>
    <property type="molecule type" value="Genomic_DNA"/>
</dbReference>
<dbReference type="Proteomes" id="UP000270296">
    <property type="component" value="Unassembled WGS sequence"/>
</dbReference>
<dbReference type="AlphaFoldDB" id="A0A183ITF3"/>
<reference evidence="3" key="1">
    <citation type="submission" date="2016-06" db="UniProtKB">
        <authorList>
            <consortium name="WormBaseParasite"/>
        </authorList>
    </citation>
    <scope>IDENTIFICATION</scope>
</reference>
<evidence type="ECO:0000313" key="3">
    <source>
        <dbReference type="WBParaSite" id="SBAD_0000716501-mRNA-1"/>
    </source>
</evidence>
<name>A0A183ITF3_9BILA</name>
<dbReference type="WBParaSite" id="SBAD_0000716501-mRNA-1">
    <property type="protein sequence ID" value="SBAD_0000716501-mRNA-1"/>
    <property type="gene ID" value="SBAD_0000716501"/>
</dbReference>
<keyword evidence="2" id="KW-1185">Reference proteome</keyword>
<proteinExistence type="predicted"/>
<organism evidence="3">
    <name type="scientific">Soboliphyme baturini</name>
    <dbReference type="NCBI Taxonomy" id="241478"/>
    <lineage>
        <taxon>Eukaryota</taxon>
        <taxon>Metazoa</taxon>
        <taxon>Ecdysozoa</taxon>
        <taxon>Nematoda</taxon>
        <taxon>Enoplea</taxon>
        <taxon>Dorylaimia</taxon>
        <taxon>Dioctophymatida</taxon>
        <taxon>Dioctophymatoidea</taxon>
        <taxon>Soboliphymatidae</taxon>
        <taxon>Soboliphyme</taxon>
    </lineage>
</organism>
<accession>A0A183ITF3</accession>
<protein>
    <submittedName>
        <fullName evidence="1 3">Uncharacterized protein</fullName>
    </submittedName>
</protein>